<sequence length="290" mass="31807">MSQSEPKGGRSLSQSIIFGLILAFAFLASVLVVKELFIALIAVASAAGAWELSTALRQKNWHVPRVPVSVGSFLVMPFAYWGGEVWQWLGVLAIVAALMLWRGIELMAQHATLERSFAEMIRDFCASAFVVIYLPLTMSFAALLLREPAHNGFVEGKYWVITVVTTVIIIDSSAYLFGRKLGKHPMLPKVSPKKSWEGFFISALSGLASSILQTVWLLQLPWWFGVVVAGVVLMAAVLGDFAESLIKRDLGVKDMSSWIPGHGGVMDRLDSMLPAALSGYLLMVFAVRLF</sequence>
<evidence type="ECO:0000256" key="2">
    <source>
        <dbReference type="ARBA" id="ARBA00010185"/>
    </source>
</evidence>
<dbReference type="PANTHER" id="PTHR46382:SF1">
    <property type="entry name" value="PHOSPHATIDATE CYTIDYLYLTRANSFERASE"/>
    <property type="match status" value="1"/>
</dbReference>
<evidence type="ECO:0000256" key="4">
    <source>
        <dbReference type="ARBA" id="ARBA00022516"/>
    </source>
</evidence>
<keyword evidence="8 13" id="KW-1133">Transmembrane helix</keyword>
<evidence type="ECO:0000313" key="14">
    <source>
        <dbReference type="EMBL" id="CAB4690404.1"/>
    </source>
</evidence>
<evidence type="ECO:0000256" key="3">
    <source>
        <dbReference type="ARBA" id="ARBA00022475"/>
    </source>
</evidence>
<keyword evidence="6 13" id="KW-0812">Transmembrane</keyword>
<organism evidence="14">
    <name type="scientific">freshwater metagenome</name>
    <dbReference type="NCBI Taxonomy" id="449393"/>
    <lineage>
        <taxon>unclassified sequences</taxon>
        <taxon>metagenomes</taxon>
        <taxon>ecological metagenomes</taxon>
    </lineage>
</organism>
<dbReference type="AlphaFoldDB" id="A0A6J6P1B6"/>
<reference evidence="14" key="1">
    <citation type="submission" date="2020-05" db="EMBL/GenBank/DDBJ databases">
        <authorList>
            <person name="Chiriac C."/>
            <person name="Salcher M."/>
            <person name="Ghai R."/>
            <person name="Kavagutti S V."/>
        </authorList>
    </citation>
    <scope>NUCLEOTIDE SEQUENCE</scope>
</reference>
<keyword evidence="5" id="KW-0808">Transferase</keyword>
<proteinExistence type="inferred from homology"/>
<keyword evidence="10 13" id="KW-0472">Membrane</keyword>
<evidence type="ECO:0000256" key="13">
    <source>
        <dbReference type="SAM" id="Phobius"/>
    </source>
</evidence>
<evidence type="ECO:0000256" key="5">
    <source>
        <dbReference type="ARBA" id="ARBA00022679"/>
    </source>
</evidence>
<keyword evidence="7" id="KW-0548">Nucleotidyltransferase</keyword>
<dbReference type="PANTHER" id="PTHR46382">
    <property type="entry name" value="PHOSPHATIDATE CYTIDYLYLTRANSFERASE"/>
    <property type="match status" value="1"/>
</dbReference>
<keyword evidence="3" id="KW-1003">Cell membrane</keyword>
<feature type="transmembrane region" description="Helical" evidence="13">
    <location>
        <begin position="124"/>
        <end position="146"/>
    </location>
</feature>
<dbReference type="InterPro" id="IPR000374">
    <property type="entry name" value="PC_trans"/>
</dbReference>
<name>A0A6J6P1B6_9ZZZZ</name>
<keyword evidence="4" id="KW-0444">Lipid biosynthesis</keyword>
<dbReference type="PROSITE" id="PS01315">
    <property type="entry name" value="CDS"/>
    <property type="match status" value="1"/>
</dbReference>
<dbReference type="Pfam" id="PF01148">
    <property type="entry name" value="CTP_transf_1"/>
    <property type="match status" value="1"/>
</dbReference>
<evidence type="ECO:0000256" key="6">
    <source>
        <dbReference type="ARBA" id="ARBA00022692"/>
    </source>
</evidence>
<evidence type="ECO:0000256" key="9">
    <source>
        <dbReference type="ARBA" id="ARBA00023098"/>
    </source>
</evidence>
<dbReference type="GO" id="GO:0016024">
    <property type="term" value="P:CDP-diacylglycerol biosynthetic process"/>
    <property type="evidence" value="ECO:0007669"/>
    <property type="project" value="TreeGrafter"/>
</dbReference>
<keyword evidence="11" id="KW-0594">Phospholipid biosynthesis</keyword>
<comment type="subcellular location">
    <subcellularLocation>
        <location evidence="1">Cell membrane</location>
        <topology evidence="1">Multi-pass membrane protein</topology>
    </subcellularLocation>
</comment>
<feature type="transmembrane region" description="Helical" evidence="13">
    <location>
        <begin position="198"/>
        <end position="216"/>
    </location>
</feature>
<evidence type="ECO:0000256" key="11">
    <source>
        <dbReference type="ARBA" id="ARBA00023209"/>
    </source>
</evidence>
<evidence type="ECO:0000256" key="8">
    <source>
        <dbReference type="ARBA" id="ARBA00022989"/>
    </source>
</evidence>
<keyword evidence="12" id="KW-1208">Phospholipid metabolism</keyword>
<evidence type="ECO:0000256" key="1">
    <source>
        <dbReference type="ARBA" id="ARBA00004651"/>
    </source>
</evidence>
<keyword evidence="9" id="KW-0443">Lipid metabolism</keyword>
<protein>
    <submittedName>
        <fullName evidence="14">Unannotated protein</fullName>
    </submittedName>
</protein>
<dbReference type="GO" id="GO:0005886">
    <property type="term" value="C:plasma membrane"/>
    <property type="evidence" value="ECO:0007669"/>
    <property type="project" value="UniProtKB-SubCell"/>
</dbReference>
<feature type="transmembrane region" description="Helical" evidence="13">
    <location>
        <begin position="222"/>
        <end position="242"/>
    </location>
</feature>
<accession>A0A6J6P1B6</accession>
<evidence type="ECO:0000256" key="12">
    <source>
        <dbReference type="ARBA" id="ARBA00023264"/>
    </source>
</evidence>
<feature type="transmembrane region" description="Helical" evidence="13">
    <location>
        <begin position="158"/>
        <end position="177"/>
    </location>
</feature>
<feature type="transmembrane region" description="Helical" evidence="13">
    <location>
        <begin position="12"/>
        <end position="31"/>
    </location>
</feature>
<evidence type="ECO:0000256" key="10">
    <source>
        <dbReference type="ARBA" id="ARBA00023136"/>
    </source>
</evidence>
<gene>
    <name evidence="14" type="ORF">UFOPK2373_00762</name>
</gene>
<dbReference type="GO" id="GO:0004605">
    <property type="term" value="F:phosphatidate cytidylyltransferase activity"/>
    <property type="evidence" value="ECO:0007669"/>
    <property type="project" value="TreeGrafter"/>
</dbReference>
<feature type="transmembrane region" description="Helical" evidence="13">
    <location>
        <begin position="86"/>
        <end position="104"/>
    </location>
</feature>
<evidence type="ECO:0000256" key="7">
    <source>
        <dbReference type="ARBA" id="ARBA00022695"/>
    </source>
</evidence>
<dbReference type="EMBL" id="CAEZXL010000127">
    <property type="protein sequence ID" value="CAB4690404.1"/>
    <property type="molecule type" value="Genomic_DNA"/>
</dbReference>
<feature type="transmembrane region" description="Helical" evidence="13">
    <location>
        <begin position="37"/>
        <end position="56"/>
    </location>
</feature>
<comment type="similarity">
    <text evidence="2">Belongs to the CDS family.</text>
</comment>